<reference evidence="2 3" key="1">
    <citation type="submission" date="2019-05" db="EMBL/GenBank/DDBJ databases">
        <title>OXA-830, a novel chromosomally encoded expanded-spectrum class D beta-lactamase in Aeromonas simiae.</title>
        <authorList>
            <person name="Zhou W."/>
            <person name="Chen Q."/>
        </authorList>
    </citation>
    <scope>NUCLEOTIDE SEQUENCE [LARGE SCALE GENOMIC DNA]</scope>
    <source>
        <strain evidence="2 3">A6</strain>
    </source>
</reference>
<dbReference type="AlphaFoldDB" id="A0A5J6WXN0"/>
<evidence type="ECO:0000256" key="1">
    <source>
        <dbReference type="SAM" id="MobiDB-lite"/>
    </source>
</evidence>
<sequence length="98" mass="10559">MVTFRALLWIWLAGWLWMQPALALHQLESLTPDHSHLCQVCAAHLDGKSLPGSTPPLRGTPSPPPTPDSAAPEAGHADVPGHYAIRAPPADLNRLFCP</sequence>
<feature type="compositionally biased region" description="Low complexity" evidence="1">
    <location>
        <begin position="50"/>
        <end position="60"/>
    </location>
</feature>
<dbReference type="KEGG" id="asim:FE240_04645"/>
<dbReference type="RefSeq" id="WP_193003564.1">
    <property type="nucleotide sequence ID" value="NZ_CP040449.1"/>
</dbReference>
<protein>
    <recommendedName>
        <fullName evidence="4">DUF2946 domain-containing protein</fullName>
    </recommendedName>
</protein>
<evidence type="ECO:0008006" key="4">
    <source>
        <dbReference type="Google" id="ProtNLM"/>
    </source>
</evidence>
<proteinExistence type="predicted"/>
<dbReference type="Proteomes" id="UP000594034">
    <property type="component" value="Chromosome"/>
</dbReference>
<organism evidence="2 3">
    <name type="scientific">Aeromonas simiae</name>
    <dbReference type="NCBI Taxonomy" id="218936"/>
    <lineage>
        <taxon>Bacteria</taxon>
        <taxon>Pseudomonadati</taxon>
        <taxon>Pseudomonadota</taxon>
        <taxon>Gammaproteobacteria</taxon>
        <taxon>Aeromonadales</taxon>
        <taxon>Aeromonadaceae</taxon>
        <taxon>Aeromonas</taxon>
    </lineage>
</organism>
<evidence type="ECO:0000313" key="2">
    <source>
        <dbReference type="EMBL" id="QFI54045.1"/>
    </source>
</evidence>
<keyword evidence="3" id="KW-1185">Reference proteome</keyword>
<evidence type="ECO:0000313" key="3">
    <source>
        <dbReference type="Proteomes" id="UP000594034"/>
    </source>
</evidence>
<name>A0A5J6WXN0_9GAMM</name>
<dbReference type="EMBL" id="CP040449">
    <property type="protein sequence ID" value="QFI54045.1"/>
    <property type="molecule type" value="Genomic_DNA"/>
</dbReference>
<accession>A0A5J6WXN0</accession>
<feature type="region of interest" description="Disordered" evidence="1">
    <location>
        <begin position="49"/>
        <end position="82"/>
    </location>
</feature>
<gene>
    <name evidence="2" type="ORF">FE240_04645</name>
</gene>